<name>A0ABQ8MIS7_LABRO</name>
<evidence type="ECO:0000313" key="1">
    <source>
        <dbReference type="EMBL" id="KAI2662461.1"/>
    </source>
</evidence>
<comment type="caution">
    <text evidence="1">The sequence shown here is derived from an EMBL/GenBank/DDBJ whole genome shotgun (WGS) entry which is preliminary data.</text>
</comment>
<protein>
    <submittedName>
        <fullName evidence="1">Neural-cadherin</fullName>
    </submittedName>
</protein>
<dbReference type="EMBL" id="JACTAM010000007">
    <property type="protein sequence ID" value="KAI2662461.1"/>
    <property type="molecule type" value="Genomic_DNA"/>
</dbReference>
<evidence type="ECO:0000313" key="2">
    <source>
        <dbReference type="Proteomes" id="UP000830375"/>
    </source>
</evidence>
<proteinExistence type="predicted"/>
<dbReference type="Proteomes" id="UP000830375">
    <property type="component" value="Unassembled WGS sequence"/>
</dbReference>
<sequence length="230" mass="25310">MERRGNLKSRYELLGDFLSDMLSVGADDVNIFSLVEVRRRTLDVRFSIHSTPFLRAERVHGYLAAHKQKCYVPQHLPSIPIPVLCSFRFALAGEGLYSFLKEKLSHLQSFLQVNVTQVHVDECVDADCRGGGGCTSHLSVTDKPAVVDSGSMALVSVTVEATAVCSCSAREHLHQSCSVYPRNPCHNGGVCVDTQSGYSPGMDIDFLPRITILSDWDWTGWGEQGACDNC</sequence>
<keyword evidence="2" id="KW-1185">Reference proteome</keyword>
<gene>
    <name evidence="1" type="ORF">H4Q32_001319</name>
</gene>
<accession>A0ABQ8MIS7</accession>
<organism evidence="1 2">
    <name type="scientific">Labeo rohita</name>
    <name type="common">Indian major carp</name>
    <name type="synonym">Cyprinus rohita</name>
    <dbReference type="NCBI Taxonomy" id="84645"/>
    <lineage>
        <taxon>Eukaryota</taxon>
        <taxon>Metazoa</taxon>
        <taxon>Chordata</taxon>
        <taxon>Craniata</taxon>
        <taxon>Vertebrata</taxon>
        <taxon>Euteleostomi</taxon>
        <taxon>Actinopterygii</taxon>
        <taxon>Neopterygii</taxon>
        <taxon>Teleostei</taxon>
        <taxon>Ostariophysi</taxon>
        <taxon>Cypriniformes</taxon>
        <taxon>Cyprinidae</taxon>
        <taxon>Labeoninae</taxon>
        <taxon>Labeonini</taxon>
        <taxon>Labeo</taxon>
    </lineage>
</organism>
<reference evidence="1 2" key="1">
    <citation type="submission" date="2022-01" db="EMBL/GenBank/DDBJ databases">
        <title>A high-quality chromosome-level genome assembly of rohu carp, Labeo rohita.</title>
        <authorList>
            <person name="Arick M.A. II"/>
            <person name="Hsu C.-Y."/>
            <person name="Magbanua Z."/>
            <person name="Pechanova O."/>
            <person name="Grover C."/>
            <person name="Miller E."/>
            <person name="Thrash A."/>
            <person name="Ezzel L."/>
            <person name="Alam S."/>
            <person name="Benzie J."/>
            <person name="Hamilton M."/>
            <person name="Karsi A."/>
            <person name="Lawrence M.L."/>
            <person name="Peterson D.G."/>
        </authorList>
    </citation>
    <scope>NUCLEOTIDE SEQUENCE [LARGE SCALE GENOMIC DNA]</scope>
    <source>
        <strain evidence="2">BAU-BD-2019</strain>
        <tissue evidence="1">Blood</tissue>
    </source>
</reference>